<comment type="caution">
    <text evidence="5">The sequence shown here is derived from an EMBL/GenBank/DDBJ whole genome shotgun (WGS) entry which is preliminary data.</text>
</comment>
<evidence type="ECO:0000256" key="1">
    <source>
        <dbReference type="ARBA" id="ARBA00001947"/>
    </source>
</evidence>
<gene>
    <name evidence="5" type="ORF">KX928_14685</name>
</gene>
<keyword evidence="3" id="KW-0479">Metal-binding</keyword>
<dbReference type="Proteomes" id="UP001138661">
    <property type="component" value="Unassembled WGS sequence"/>
</dbReference>
<evidence type="ECO:0000313" key="5">
    <source>
        <dbReference type="EMBL" id="MBW4709034.1"/>
    </source>
</evidence>
<name>A0A9X1K1B6_9RHOB</name>
<dbReference type="AlphaFoldDB" id="A0A9X1K1B6"/>
<dbReference type="EMBL" id="JAHXDN010000004">
    <property type="protein sequence ID" value="MBW4709034.1"/>
    <property type="molecule type" value="Genomic_DNA"/>
</dbReference>
<keyword evidence="4" id="KW-0862">Zinc</keyword>
<proteinExistence type="predicted"/>
<evidence type="ECO:0000256" key="4">
    <source>
        <dbReference type="ARBA" id="ARBA00022833"/>
    </source>
</evidence>
<dbReference type="RefSeq" id="WP_219504126.1">
    <property type="nucleotide sequence ID" value="NZ_JAHXDN010000004.1"/>
</dbReference>
<keyword evidence="6" id="KW-1185">Reference proteome</keyword>
<sequence length="308" mass="33038">MSKRRPVIITCAITGAIHTPSMSPHLPASSDTIISSAVAAAEAGAAILHLHARNDETGQPDQSIGGFGRIVPQIAAQTDAVLNLTTGGSPYMTVEERVQPAERFAPQLASLNMGSMNMGLFPMQSRYPDLEGWEKAHLEDSRDLVFRNSYKDIDYVLDTCRDNGTRFEFECYDTAHLYNLAHFADKGAVKPPFFVQTVFGLLGGIGAHPDDIAHMRRTALRLFGDDMVWSALGAGAHQMRVAATVVSGGGHVRVGLEDSLWAGPGVLAASNADQVTTVKALIETLGCRVASAKEACDILALPPRQEVE</sequence>
<dbReference type="GO" id="GO:0046872">
    <property type="term" value="F:metal ion binding"/>
    <property type="evidence" value="ECO:0007669"/>
    <property type="project" value="UniProtKB-KW"/>
</dbReference>
<accession>A0A9X1K1B6</accession>
<reference evidence="5" key="1">
    <citation type="submission" date="2021-07" db="EMBL/GenBank/DDBJ databases">
        <title>Roseobacter insulae sp. nov., isolated from a tidal flat.</title>
        <authorList>
            <person name="Park S."/>
            <person name="Yoon J.-H."/>
        </authorList>
    </citation>
    <scope>NUCLEOTIDE SEQUENCE</scope>
    <source>
        <strain evidence="5">YSTF-M11</strain>
    </source>
</reference>
<dbReference type="InterPro" id="IPR008567">
    <property type="entry name" value="BKACE"/>
</dbReference>
<dbReference type="PANTHER" id="PTHR37418">
    <property type="entry name" value="3-KETO-5-AMINOHEXANOATE CLEAVAGE ENZYME-RELATED"/>
    <property type="match status" value="1"/>
</dbReference>
<dbReference type="GO" id="GO:0043720">
    <property type="term" value="F:3-keto-5-aminohexanoate cleavage activity"/>
    <property type="evidence" value="ECO:0007669"/>
    <property type="project" value="InterPro"/>
</dbReference>
<protein>
    <submittedName>
        <fullName evidence="5">3-keto-5-aminohexanoate cleavage protein</fullName>
    </submittedName>
</protein>
<organism evidence="5 6">
    <name type="scientific">Roseobacter insulae</name>
    <dbReference type="NCBI Taxonomy" id="2859783"/>
    <lineage>
        <taxon>Bacteria</taxon>
        <taxon>Pseudomonadati</taxon>
        <taxon>Pseudomonadota</taxon>
        <taxon>Alphaproteobacteria</taxon>
        <taxon>Rhodobacterales</taxon>
        <taxon>Roseobacteraceae</taxon>
        <taxon>Roseobacter</taxon>
    </lineage>
</organism>
<dbReference type="Pfam" id="PF05853">
    <property type="entry name" value="BKACE"/>
    <property type="match status" value="1"/>
</dbReference>
<evidence type="ECO:0000313" key="6">
    <source>
        <dbReference type="Proteomes" id="UP001138661"/>
    </source>
</evidence>
<evidence type="ECO:0000256" key="3">
    <source>
        <dbReference type="ARBA" id="ARBA00022723"/>
    </source>
</evidence>
<comment type="cofactor">
    <cofactor evidence="1">
        <name>Zn(2+)</name>
        <dbReference type="ChEBI" id="CHEBI:29105"/>
    </cofactor>
</comment>
<evidence type="ECO:0000256" key="2">
    <source>
        <dbReference type="ARBA" id="ARBA00022679"/>
    </source>
</evidence>
<keyword evidence="2" id="KW-0808">Transferase</keyword>
<dbReference type="PANTHER" id="PTHR37418:SF2">
    <property type="entry name" value="3-KETO-5-AMINOHEXANOATE CLEAVAGE ENZYME"/>
    <property type="match status" value="1"/>
</dbReference>